<evidence type="ECO:0000256" key="1">
    <source>
        <dbReference type="SAM" id="MobiDB-lite"/>
    </source>
</evidence>
<feature type="region of interest" description="Disordered" evidence="1">
    <location>
        <begin position="42"/>
        <end position="62"/>
    </location>
</feature>
<keyword evidence="3" id="KW-1185">Reference proteome</keyword>
<gene>
    <name evidence="2" type="ORF">PVAP13_3NG207461</name>
</gene>
<dbReference type="EMBL" id="CM029042">
    <property type="protein sequence ID" value="KAG2616448.1"/>
    <property type="molecule type" value="Genomic_DNA"/>
</dbReference>
<dbReference type="AlphaFoldDB" id="A0A8T0U373"/>
<name>A0A8T0U373_PANVG</name>
<feature type="region of interest" description="Disordered" evidence="1">
    <location>
        <begin position="233"/>
        <end position="272"/>
    </location>
</feature>
<organism evidence="2 3">
    <name type="scientific">Panicum virgatum</name>
    <name type="common">Blackwell switchgrass</name>
    <dbReference type="NCBI Taxonomy" id="38727"/>
    <lineage>
        <taxon>Eukaryota</taxon>
        <taxon>Viridiplantae</taxon>
        <taxon>Streptophyta</taxon>
        <taxon>Embryophyta</taxon>
        <taxon>Tracheophyta</taxon>
        <taxon>Spermatophyta</taxon>
        <taxon>Magnoliopsida</taxon>
        <taxon>Liliopsida</taxon>
        <taxon>Poales</taxon>
        <taxon>Poaceae</taxon>
        <taxon>PACMAD clade</taxon>
        <taxon>Panicoideae</taxon>
        <taxon>Panicodae</taxon>
        <taxon>Paniceae</taxon>
        <taxon>Panicinae</taxon>
        <taxon>Panicum</taxon>
        <taxon>Panicum sect. Hiantes</taxon>
    </lineage>
</organism>
<sequence length="272" mass="29083">MATTTKDTLVVYVEEQNPALVVDEEEPPKKVESVVATTNEAASLAPLVDENPAPMEEESSKKVEMLAATEEGKKEFKKFMVNEKEKKVKDVGLEGKGRSFVGSQVINSEVEGDIGGDNGGEVEKAEENSKGGSFGTTEAMNDNISEVPAMHDMKDVTFVLEPMSVPLVQSKLENSEVGEEDDSLFSPNVLKREQGGELQEEQEKGVEGVGAAVETEVVDKIEDDAESIVAKVKSEPEGEKVKEVASGGENGGKFGEKKASDDTKIMGGEEGP</sequence>
<comment type="caution">
    <text evidence="2">The sequence shown here is derived from an EMBL/GenBank/DDBJ whole genome shotgun (WGS) entry which is preliminary data.</text>
</comment>
<reference evidence="2" key="1">
    <citation type="submission" date="2020-05" db="EMBL/GenBank/DDBJ databases">
        <title>WGS assembly of Panicum virgatum.</title>
        <authorList>
            <person name="Lovell J.T."/>
            <person name="Jenkins J."/>
            <person name="Shu S."/>
            <person name="Juenger T.E."/>
            <person name="Schmutz J."/>
        </authorList>
    </citation>
    <scope>NUCLEOTIDE SEQUENCE</scope>
    <source>
        <strain evidence="2">AP13</strain>
    </source>
</reference>
<protein>
    <submittedName>
        <fullName evidence="2">Uncharacterized protein</fullName>
    </submittedName>
</protein>
<accession>A0A8T0U373</accession>
<feature type="compositionally biased region" description="Basic and acidic residues" evidence="1">
    <location>
        <begin position="254"/>
        <end position="264"/>
    </location>
</feature>
<evidence type="ECO:0000313" key="2">
    <source>
        <dbReference type="EMBL" id="KAG2616448.1"/>
    </source>
</evidence>
<proteinExistence type="predicted"/>
<evidence type="ECO:0000313" key="3">
    <source>
        <dbReference type="Proteomes" id="UP000823388"/>
    </source>
</evidence>
<feature type="compositionally biased region" description="Basic and acidic residues" evidence="1">
    <location>
        <begin position="233"/>
        <end position="243"/>
    </location>
</feature>
<feature type="region of interest" description="Disordered" evidence="1">
    <location>
        <begin position="108"/>
        <end position="139"/>
    </location>
</feature>
<dbReference type="Proteomes" id="UP000823388">
    <property type="component" value="Chromosome 3N"/>
</dbReference>